<dbReference type="InterPro" id="IPR001638">
    <property type="entry name" value="Solute-binding_3/MltF_N"/>
</dbReference>
<gene>
    <name evidence="6" type="ORF">DCC35_20430</name>
</gene>
<dbReference type="GO" id="GO:0009279">
    <property type="term" value="C:cell outer membrane"/>
    <property type="evidence" value="ECO:0007669"/>
    <property type="project" value="UniProtKB-SubCell"/>
</dbReference>
<dbReference type="PROSITE" id="PS51257">
    <property type="entry name" value="PROKAR_LIPOPROTEIN"/>
    <property type="match status" value="1"/>
</dbReference>
<evidence type="ECO:0000259" key="5">
    <source>
        <dbReference type="SMART" id="SM00062"/>
    </source>
</evidence>
<keyword evidence="4" id="KW-0998">Cell outer membrane</keyword>
<evidence type="ECO:0000256" key="2">
    <source>
        <dbReference type="ARBA" id="ARBA00007734"/>
    </source>
</evidence>
<reference evidence="6 7" key="1">
    <citation type="submission" date="2018-04" db="EMBL/GenBank/DDBJ databases">
        <title>Complete genome uncultured novel isolate.</title>
        <authorList>
            <person name="Merlino G."/>
        </authorList>
    </citation>
    <scope>NUCLEOTIDE SEQUENCE [LARGE SCALE GENOMIC DNA]</scope>
    <source>
        <strain evidence="7">R1DC9</strain>
    </source>
</reference>
<dbReference type="PROSITE" id="PS00922">
    <property type="entry name" value="TRANSGLYCOSYLASE"/>
    <property type="match status" value="1"/>
</dbReference>
<dbReference type="InterPro" id="IPR008258">
    <property type="entry name" value="Transglycosylase_SLT_dom_1"/>
</dbReference>
<dbReference type="RefSeq" id="WP_137092520.1">
    <property type="nucleotide sequence ID" value="NZ_CP028923.1"/>
</dbReference>
<dbReference type="OrthoDB" id="9815002at2"/>
<dbReference type="Pfam" id="PF00497">
    <property type="entry name" value="SBP_bac_3"/>
    <property type="match status" value="1"/>
</dbReference>
<dbReference type="Gene3D" id="1.10.530.10">
    <property type="match status" value="1"/>
</dbReference>
<keyword evidence="4" id="KW-0472">Membrane</keyword>
<dbReference type="SMART" id="SM00062">
    <property type="entry name" value="PBPb"/>
    <property type="match status" value="1"/>
</dbReference>
<feature type="domain" description="Solute-binding protein family 3/N-terminal" evidence="5">
    <location>
        <begin position="53"/>
        <end position="290"/>
    </location>
</feature>
<evidence type="ECO:0000256" key="1">
    <source>
        <dbReference type="ARBA" id="ARBA00004339"/>
    </source>
</evidence>
<dbReference type="Proteomes" id="UP000298616">
    <property type="component" value="Chromosome"/>
</dbReference>
<dbReference type="InterPro" id="IPR023346">
    <property type="entry name" value="Lysozyme-like_dom_sf"/>
</dbReference>
<dbReference type="GO" id="GO:0008933">
    <property type="term" value="F:peptidoglycan lytic transglycosylase activity"/>
    <property type="evidence" value="ECO:0007669"/>
    <property type="project" value="InterPro"/>
</dbReference>
<keyword evidence="7" id="KW-1185">Reference proteome</keyword>
<dbReference type="Pfam" id="PF01464">
    <property type="entry name" value="SLT"/>
    <property type="match status" value="1"/>
</dbReference>
<organism evidence="6 7">
    <name type="scientific">Mangrovivirga cuniculi</name>
    <dbReference type="NCBI Taxonomy" id="2715131"/>
    <lineage>
        <taxon>Bacteria</taxon>
        <taxon>Pseudomonadati</taxon>
        <taxon>Bacteroidota</taxon>
        <taxon>Cytophagia</taxon>
        <taxon>Cytophagales</taxon>
        <taxon>Mangrovivirgaceae</taxon>
        <taxon>Mangrovivirga</taxon>
    </lineage>
</organism>
<dbReference type="Gene3D" id="3.40.190.10">
    <property type="entry name" value="Periplasmic binding protein-like II"/>
    <property type="match status" value="2"/>
</dbReference>
<dbReference type="EMBL" id="CP028923">
    <property type="protein sequence ID" value="QCK16927.1"/>
    <property type="molecule type" value="Genomic_DNA"/>
</dbReference>
<keyword evidence="3" id="KW-0732">Signal</keyword>
<dbReference type="GO" id="GO:0000270">
    <property type="term" value="P:peptidoglycan metabolic process"/>
    <property type="evidence" value="ECO:0007669"/>
    <property type="project" value="InterPro"/>
</dbReference>
<proteinExistence type="inferred from homology"/>
<dbReference type="InterPro" id="IPR000189">
    <property type="entry name" value="Transglyc_AS"/>
</dbReference>
<dbReference type="CDD" id="cd13403">
    <property type="entry name" value="MLTF-like"/>
    <property type="match status" value="1"/>
</dbReference>
<evidence type="ECO:0000256" key="3">
    <source>
        <dbReference type="ARBA" id="ARBA00022729"/>
    </source>
</evidence>
<dbReference type="AlphaFoldDB" id="A0A4D7JQJ1"/>
<dbReference type="PANTHER" id="PTHR35936">
    <property type="entry name" value="MEMBRANE-BOUND LYTIC MUREIN TRANSGLYCOSYLASE F"/>
    <property type="match status" value="1"/>
</dbReference>
<evidence type="ECO:0000313" key="7">
    <source>
        <dbReference type="Proteomes" id="UP000298616"/>
    </source>
</evidence>
<dbReference type="CDD" id="cd01009">
    <property type="entry name" value="PBP2_YfhD_N"/>
    <property type="match status" value="1"/>
</dbReference>
<dbReference type="SUPFAM" id="SSF53955">
    <property type="entry name" value="Lysozyme-like"/>
    <property type="match status" value="1"/>
</dbReference>
<dbReference type="KEGG" id="fpf:DCC35_20430"/>
<comment type="similarity">
    <text evidence="2">Belongs to the transglycosylase Slt family.</text>
</comment>
<dbReference type="SUPFAM" id="SSF53850">
    <property type="entry name" value="Periplasmic binding protein-like II"/>
    <property type="match status" value="1"/>
</dbReference>
<protein>
    <submittedName>
        <fullName evidence="6">Lytic transglycosylase F</fullName>
    </submittedName>
</protein>
<evidence type="ECO:0000256" key="4">
    <source>
        <dbReference type="ARBA" id="ARBA00023237"/>
    </source>
</evidence>
<accession>A0A4D7JQJ1</accession>
<name>A0A4D7JQJ1_9BACT</name>
<sequence length="495" mass="57550">MGKYVLFLSVLFLSITFYSCRQSGVKQNTVSKDSANSIQVVNLDLPTIKRRGVLRAVVDNSSTGYFIYRGKPMGYEYELLQRLAKDMDIKLEIRISDSIEEAFDMLNSGKVDIIAYNLSVTKERKKYATFTEHHSIERQVLVQRKPDNWRKLKWHQIENKLVREPLELIGKKVYVRSSSAYLTRLQNLSEEIGDDIFIVEAETGTTTEDLIRSVANGEIDYTIADENMAKANATYYPGIDVKTAVSFPQRISWAVRRNADSLETTINQWVRKMRKTNDYYVIYRKYFENPKYNRKWVKSEYASFSSEKLSPYDDQFKKGAEEIGWDWLLVASVAYQESRFNPNVTSWAGAHGLFQLLPETAKAYGVTDTFNPAENIKAGIAHLEWLDNYWEDRVADSVERKKFILASYNIGQGHILDARRLARKYGADPEVWEDNVEKYLLLKSQPKYHQDEVVRNGYCRGTETVAYVRNIMELYEQYQQIYNDSTKLERVAMRN</sequence>
<comment type="subcellular location">
    <subcellularLocation>
        <location evidence="1">Cell outer membrane</location>
        <topology evidence="1">Peripheral membrane protein</topology>
    </subcellularLocation>
</comment>
<evidence type="ECO:0000313" key="6">
    <source>
        <dbReference type="EMBL" id="QCK16927.1"/>
    </source>
</evidence>